<dbReference type="PANTHER" id="PTHR11461:SF211">
    <property type="entry name" value="GH10112P-RELATED"/>
    <property type="match status" value="1"/>
</dbReference>
<reference evidence="3" key="1">
    <citation type="submission" date="2024-05" db="EMBL/GenBank/DDBJ databases">
        <title>30 novel species of actinomycetes from the DSMZ collection.</title>
        <authorList>
            <person name="Nouioui I."/>
        </authorList>
    </citation>
    <scope>NUCLEOTIDE SEQUENCE</scope>
    <source>
        <strain evidence="3">DSM 41529</strain>
    </source>
</reference>
<evidence type="ECO:0000259" key="2">
    <source>
        <dbReference type="SMART" id="SM00093"/>
    </source>
</evidence>
<dbReference type="InterPro" id="IPR042178">
    <property type="entry name" value="Serpin_sf_1"/>
</dbReference>
<dbReference type="PANTHER" id="PTHR11461">
    <property type="entry name" value="SERINE PROTEASE INHIBITOR, SERPIN"/>
    <property type="match status" value="1"/>
</dbReference>
<dbReference type="Proteomes" id="UP001180754">
    <property type="component" value="Unassembled WGS sequence"/>
</dbReference>
<accession>A0ABU2XQ45</accession>
<feature type="domain" description="Serpin" evidence="2">
    <location>
        <begin position="13"/>
        <end position="391"/>
    </location>
</feature>
<dbReference type="SUPFAM" id="SSF56574">
    <property type="entry name" value="Serpins"/>
    <property type="match status" value="2"/>
</dbReference>
<dbReference type="InterPro" id="IPR000215">
    <property type="entry name" value="Serpin_fam"/>
</dbReference>
<protein>
    <submittedName>
        <fullName evidence="3">Serpin family protein</fullName>
    </submittedName>
</protein>
<dbReference type="SMART" id="SM00093">
    <property type="entry name" value="SERPIN"/>
    <property type="match status" value="1"/>
</dbReference>
<comment type="caution">
    <text evidence="3">The sequence shown here is derived from an EMBL/GenBank/DDBJ whole genome shotgun (WGS) entry which is preliminary data.</text>
</comment>
<proteinExistence type="inferred from homology"/>
<evidence type="ECO:0000256" key="1">
    <source>
        <dbReference type="RuleBase" id="RU000411"/>
    </source>
</evidence>
<dbReference type="Gene3D" id="3.30.497.10">
    <property type="entry name" value="Antithrombin, subunit I, domain 2"/>
    <property type="match status" value="2"/>
</dbReference>
<dbReference type="RefSeq" id="WP_311728098.1">
    <property type="nucleotide sequence ID" value="NZ_JAVRFD010000020.1"/>
</dbReference>
<sequence length="406" mass="42145">MVTEDTTAVRAVNAMTANWAREAVGERGTVLTAAGVWPALALLADAADGTVRRELERALGIGADSALAQGRHLLTALGELPGVDSALGLWTRQELPLRPEWLNRLPLDTHGALTGDVDADLARMNAWAARHTDGMIEKMPPVVDPDTLLVLATALVVRTTWRRPFDPSLTAPRHGPWAGRTLAGLSRTGPLSEDISVAHTPDGPLTTLRVAGDNGLDVHLLLGAEGAPGGQVLHTGVAALAGTYPATAVEALPPGTPAPGLTVETVQSWDQTPVLRVTAVPFTVNGEHNLLDHAPLFGLGSACNASHGHFPGISGAPLAISAARQSATATFGALGFRAAAVTALAAAPGGVPMAPPHRAKLVHARFDRPFGFLAVHRASGLVLMSGWVGEPEEYGAPPRPGMHISR</sequence>
<dbReference type="EMBL" id="JAVRFD010000020">
    <property type="protein sequence ID" value="MDT0547577.1"/>
    <property type="molecule type" value="Genomic_DNA"/>
</dbReference>
<evidence type="ECO:0000313" key="4">
    <source>
        <dbReference type="Proteomes" id="UP001180754"/>
    </source>
</evidence>
<dbReference type="InterPro" id="IPR023796">
    <property type="entry name" value="Serpin_dom"/>
</dbReference>
<comment type="similarity">
    <text evidence="1">Belongs to the serpin family.</text>
</comment>
<organism evidence="3 4">
    <name type="scientific">Streptomyces lonegramiae</name>
    <dbReference type="NCBI Taxonomy" id="3075524"/>
    <lineage>
        <taxon>Bacteria</taxon>
        <taxon>Bacillati</taxon>
        <taxon>Actinomycetota</taxon>
        <taxon>Actinomycetes</taxon>
        <taxon>Kitasatosporales</taxon>
        <taxon>Streptomycetaceae</taxon>
        <taxon>Streptomyces</taxon>
    </lineage>
</organism>
<dbReference type="InterPro" id="IPR036186">
    <property type="entry name" value="Serpin_sf"/>
</dbReference>
<name>A0ABU2XQ45_9ACTN</name>
<evidence type="ECO:0000313" key="3">
    <source>
        <dbReference type="EMBL" id="MDT0547577.1"/>
    </source>
</evidence>
<keyword evidence="4" id="KW-1185">Reference proteome</keyword>
<gene>
    <name evidence="3" type="ORF">RND15_33480</name>
</gene>
<dbReference type="Pfam" id="PF00079">
    <property type="entry name" value="Serpin"/>
    <property type="match status" value="2"/>
</dbReference>